<dbReference type="PROSITE" id="PS00028">
    <property type="entry name" value="ZINC_FINGER_C2H2_1"/>
    <property type="match status" value="8"/>
</dbReference>
<evidence type="ECO:0000256" key="8">
    <source>
        <dbReference type="SAM" id="MobiDB-lite"/>
    </source>
</evidence>
<evidence type="ECO:0000256" key="6">
    <source>
        <dbReference type="ARBA" id="ARBA00023242"/>
    </source>
</evidence>
<dbReference type="VEuPathDB" id="VectorBase:LOC119176038"/>
<dbReference type="GO" id="GO:0001228">
    <property type="term" value="F:DNA-binding transcription activator activity, RNA polymerase II-specific"/>
    <property type="evidence" value="ECO:0007669"/>
    <property type="project" value="TreeGrafter"/>
</dbReference>
<dbReference type="FunFam" id="3.30.160.60:FF:002040">
    <property type="entry name" value="zinc finger protein 70"/>
    <property type="match status" value="1"/>
</dbReference>
<feature type="domain" description="C2H2-type" evidence="9">
    <location>
        <begin position="322"/>
        <end position="349"/>
    </location>
</feature>
<dbReference type="GO" id="GO:0000978">
    <property type="term" value="F:RNA polymerase II cis-regulatory region sequence-specific DNA binding"/>
    <property type="evidence" value="ECO:0007669"/>
    <property type="project" value="TreeGrafter"/>
</dbReference>
<evidence type="ECO:0000256" key="3">
    <source>
        <dbReference type="ARBA" id="ARBA00022737"/>
    </source>
</evidence>
<dbReference type="AlphaFoldDB" id="A0A9J6DDX2"/>
<evidence type="ECO:0000256" key="5">
    <source>
        <dbReference type="ARBA" id="ARBA00022833"/>
    </source>
</evidence>
<evidence type="ECO:0000256" key="7">
    <source>
        <dbReference type="PROSITE-ProRule" id="PRU00042"/>
    </source>
</evidence>
<dbReference type="GO" id="GO:0008270">
    <property type="term" value="F:zinc ion binding"/>
    <property type="evidence" value="ECO:0007669"/>
    <property type="project" value="UniProtKB-KW"/>
</dbReference>
<feature type="domain" description="C2H2-type" evidence="9">
    <location>
        <begin position="583"/>
        <end position="611"/>
    </location>
</feature>
<organism evidence="10 11">
    <name type="scientific">Rhipicephalus microplus</name>
    <name type="common">Cattle tick</name>
    <name type="synonym">Boophilus microplus</name>
    <dbReference type="NCBI Taxonomy" id="6941"/>
    <lineage>
        <taxon>Eukaryota</taxon>
        <taxon>Metazoa</taxon>
        <taxon>Ecdysozoa</taxon>
        <taxon>Arthropoda</taxon>
        <taxon>Chelicerata</taxon>
        <taxon>Arachnida</taxon>
        <taxon>Acari</taxon>
        <taxon>Parasitiformes</taxon>
        <taxon>Ixodida</taxon>
        <taxon>Ixodoidea</taxon>
        <taxon>Ixodidae</taxon>
        <taxon>Rhipicephalinae</taxon>
        <taxon>Rhipicephalus</taxon>
        <taxon>Boophilus</taxon>
    </lineage>
</organism>
<name>A0A9J6DDX2_RHIMP</name>
<dbReference type="Gene3D" id="3.30.160.60">
    <property type="entry name" value="Classic Zinc Finger"/>
    <property type="match status" value="6"/>
</dbReference>
<dbReference type="InterPro" id="IPR036236">
    <property type="entry name" value="Znf_C2H2_sf"/>
</dbReference>
<feature type="domain" description="C2H2-type" evidence="9">
    <location>
        <begin position="491"/>
        <end position="518"/>
    </location>
</feature>
<dbReference type="Pfam" id="PF00096">
    <property type="entry name" value="zf-C2H2"/>
    <property type="match status" value="4"/>
</dbReference>
<proteinExistence type="predicted"/>
<keyword evidence="5" id="KW-0862">Zinc</keyword>
<keyword evidence="2" id="KW-0479">Metal-binding</keyword>
<evidence type="ECO:0000313" key="10">
    <source>
        <dbReference type="EMBL" id="KAH8020137.1"/>
    </source>
</evidence>
<feature type="compositionally biased region" description="Low complexity" evidence="8">
    <location>
        <begin position="182"/>
        <end position="195"/>
    </location>
</feature>
<sequence length="671" mass="75172">METRVFINMDVEPFCTRLVFPVGVPAAGYVRIIFGDFAKTCSKYRSANDGAAYCESDVTAAVNSKVFVQSPSVDGEPLCTLKLAALPEDLSDDSVDVDDDDDSVTVENPDELQEEPQDVCEELAPQVPDPEEPNEPSEAQSSSAPAPELSSDRRKQKNPMKIRLRTIPLSPLPDATRRSSRTRNAATVRYISSSSSDDDFNRDSGDSDWSGADESFENAPKTKRTRRVSAPVRRTSAVGRKATSSRKSLPAKKVSAPAKKSTPVRKPTAVPKKTTAVAKASISATEAPTPKIAPLNIKALKQQSKERQALKASIKAKSDETFSCEECGQTFSSRLKYKKHSWTHKPKNEHPHRCDVCDKLFATAFTLERHQAAHCKGMPNCCEKCRKGFATPEELAKHEETHKDYRCECCSQLYLSYRGLRKHYTQFHKSEMLQKQQCSATARAEGATGTVECEDGAGQKEHKCVICDLGCDSEDALAAHYVEVHPEQQVFPCETCRKVFTDRDMLQTHLRKHMQIKTGANSSEQTYLCNICDKELKSLSTLRVHVQSHNKVRSFKCDICQEKYTTASNLRKHRKIHNTTRMYKCPHCPKEFTTNNYKLKHVKRVHTRDFQYGCRLSKCELACQQSVSTCFFDEAMKCNSLVYFVHLSGCTIHCQRHHLTGLLMFVAAAIG</sequence>
<feature type="domain" description="C2H2-type" evidence="9">
    <location>
        <begin position="405"/>
        <end position="433"/>
    </location>
</feature>
<dbReference type="SMART" id="SM00355">
    <property type="entry name" value="ZnF_C2H2"/>
    <property type="match status" value="9"/>
</dbReference>
<feature type="domain" description="C2H2-type" evidence="9">
    <location>
        <begin position="352"/>
        <end position="379"/>
    </location>
</feature>
<gene>
    <name evidence="10" type="ORF">HPB51_024942</name>
</gene>
<evidence type="ECO:0000259" key="9">
    <source>
        <dbReference type="PROSITE" id="PS50157"/>
    </source>
</evidence>
<dbReference type="SUPFAM" id="SSF57667">
    <property type="entry name" value="beta-beta-alpha zinc fingers"/>
    <property type="match status" value="5"/>
</dbReference>
<evidence type="ECO:0000256" key="4">
    <source>
        <dbReference type="ARBA" id="ARBA00022771"/>
    </source>
</evidence>
<dbReference type="PANTHER" id="PTHR24376">
    <property type="entry name" value="ZINC FINGER PROTEIN"/>
    <property type="match status" value="1"/>
</dbReference>
<dbReference type="PANTHER" id="PTHR24376:SF216">
    <property type="entry name" value="ZINC FINGER PROTEIN 420-LIKE"/>
    <property type="match status" value="1"/>
</dbReference>
<protein>
    <recommendedName>
        <fullName evidence="9">C2H2-type domain-containing protein</fullName>
    </recommendedName>
</protein>
<evidence type="ECO:0000313" key="11">
    <source>
        <dbReference type="Proteomes" id="UP000821866"/>
    </source>
</evidence>
<dbReference type="EMBL" id="JABSTU010000010">
    <property type="protein sequence ID" value="KAH8020137.1"/>
    <property type="molecule type" value="Genomic_DNA"/>
</dbReference>
<feature type="domain" description="C2H2-type" evidence="9">
    <location>
        <begin position="380"/>
        <end position="407"/>
    </location>
</feature>
<accession>A0A9J6DDX2</accession>
<keyword evidence="4 7" id="KW-0863">Zinc-finger</keyword>
<dbReference type="InterPro" id="IPR013087">
    <property type="entry name" value="Znf_C2H2_type"/>
</dbReference>
<comment type="subcellular location">
    <subcellularLocation>
        <location evidence="1">Nucleus</location>
    </subcellularLocation>
</comment>
<evidence type="ECO:0000256" key="2">
    <source>
        <dbReference type="ARBA" id="ARBA00022723"/>
    </source>
</evidence>
<reference evidence="10" key="2">
    <citation type="submission" date="2021-09" db="EMBL/GenBank/DDBJ databases">
        <authorList>
            <person name="Jia N."/>
            <person name="Wang J."/>
            <person name="Shi W."/>
            <person name="Du L."/>
            <person name="Sun Y."/>
            <person name="Zhan W."/>
            <person name="Jiang J."/>
            <person name="Wang Q."/>
            <person name="Zhang B."/>
            <person name="Ji P."/>
            <person name="Sakyi L.B."/>
            <person name="Cui X."/>
            <person name="Yuan T."/>
            <person name="Jiang B."/>
            <person name="Yang W."/>
            <person name="Lam T.T.-Y."/>
            <person name="Chang Q."/>
            <person name="Ding S."/>
            <person name="Wang X."/>
            <person name="Zhu J."/>
            <person name="Ruan X."/>
            <person name="Zhao L."/>
            <person name="Wei J."/>
            <person name="Que T."/>
            <person name="Du C."/>
            <person name="Cheng J."/>
            <person name="Dai P."/>
            <person name="Han X."/>
            <person name="Huang E."/>
            <person name="Gao Y."/>
            <person name="Liu J."/>
            <person name="Shao H."/>
            <person name="Ye R."/>
            <person name="Li L."/>
            <person name="Wei W."/>
            <person name="Wang X."/>
            <person name="Wang C."/>
            <person name="Huo Q."/>
            <person name="Li W."/>
            <person name="Guo W."/>
            <person name="Chen H."/>
            <person name="Chen S."/>
            <person name="Zhou L."/>
            <person name="Zhou L."/>
            <person name="Ni X."/>
            <person name="Tian J."/>
            <person name="Zhou Y."/>
            <person name="Sheng Y."/>
            <person name="Liu T."/>
            <person name="Pan Y."/>
            <person name="Xia L."/>
            <person name="Li J."/>
            <person name="Zhao F."/>
            <person name="Cao W."/>
        </authorList>
    </citation>
    <scope>NUCLEOTIDE SEQUENCE</scope>
    <source>
        <strain evidence="10">Rmic-2018</strain>
        <tissue evidence="10">Larvae</tissue>
    </source>
</reference>
<feature type="region of interest" description="Disordered" evidence="8">
    <location>
        <begin position="90"/>
        <end position="273"/>
    </location>
</feature>
<feature type="compositionally biased region" description="Low complexity" evidence="8">
    <location>
        <begin position="136"/>
        <end position="149"/>
    </location>
</feature>
<keyword evidence="6" id="KW-0539">Nucleus</keyword>
<keyword evidence="3" id="KW-0677">Repeat</keyword>
<keyword evidence="11" id="KW-1185">Reference proteome</keyword>
<reference evidence="10" key="1">
    <citation type="journal article" date="2020" name="Cell">
        <title>Large-Scale Comparative Analyses of Tick Genomes Elucidate Their Genetic Diversity and Vector Capacities.</title>
        <authorList>
            <consortium name="Tick Genome and Microbiome Consortium (TIGMIC)"/>
            <person name="Jia N."/>
            <person name="Wang J."/>
            <person name="Shi W."/>
            <person name="Du L."/>
            <person name="Sun Y."/>
            <person name="Zhan W."/>
            <person name="Jiang J.F."/>
            <person name="Wang Q."/>
            <person name="Zhang B."/>
            <person name="Ji P."/>
            <person name="Bell-Sakyi L."/>
            <person name="Cui X.M."/>
            <person name="Yuan T.T."/>
            <person name="Jiang B.G."/>
            <person name="Yang W.F."/>
            <person name="Lam T.T."/>
            <person name="Chang Q.C."/>
            <person name="Ding S.J."/>
            <person name="Wang X.J."/>
            <person name="Zhu J.G."/>
            <person name="Ruan X.D."/>
            <person name="Zhao L."/>
            <person name="Wei J.T."/>
            <person name="Ye R.Z."/>
            <person name="Que T.C."/>
            <person name="Du C.H."/>
            <person name="Zhou Y.H."/>
            <person name="Cheng J.X."/>
            <person name="Dai P.F."/>
            <person name="Guo W.B."/>
            <person name="Han X.H."/>
            <person name="Huang E.J."/>
            <person name="Li L.F."/>
            <person name="Wei W."/>
            <person name="Gao Y.C."/>
            <person name="Liu J.Z."/>
            <person name="Shao H.Z."/>
            <person name="Wang X."/>
            <person name="Wang C.C."/>
            <person name="Yang T.C."/>
            <person name="Huo Q.B."/>
            <person name="Li W."/>
            <person name="Chen H.Y."/>
            <person name="Chen S.E."/>
            <person name="Zhou L.G."/>
            <person name="Ni X.B."/>
            <person name="Tian J.H."/>
            <person name="Sheng Y."/>
            <person name="Liu T."/>
            <person name="Pan Y.S."/>
            <person name="Xia L.Y."/>
            <person name="Li J."/>
            <person name="Zhao F."/>
            <person name="Cao W.C."/>
        </authorList>
    </citation>
    <scope>NUCLEOTIDE SEQUENCE</scope>
    <source>
        <strain evidence="10">Rmic-2018</strain>
    </source>
</reference>
<feature type="compositionally biased region" description="Basic residues" evidence="8">
    <location>
        <begin position="154"/>
        <end position="164"/>
    </location>
</feature>
<feature type="compositionally biased region" description="Acidic residues" evidence="8">
    <location>
        <begin position="90"/>
        <end position="121"/>
    </location>
</feature>
<feature type="domain" description="C2H2-type" evidence="9">
    <location>
        <begin position="555"/>
        <end position="582"/>
    </location>
</feature>
<evidence type="ECO:0000256" key="1">
    <source>
        <dbReference type="ARBA" id="ARBA00004123"/>
    </source>
</evidence>
<feature type="domain" description="C2H2-type" evidence="9">
    <location>
        <begin position="527"/>
        <end position="554"/>
    </location>
</feature>
<comment type="caution">
    <text evidence="10">The sequence shown here is derived from an EMBL/GenBank/DDBJ whole genome shotgun (WGS) entry which is preliminary data.</text>
</comment>
<dbReference type="PROSITE" id="PS50157">
    <property type="entry name" value="ZINC_FINGER_C2H2_2"/>
    <property type="match status" value="8"/>
</dbReference>
<dbReference type="GO" id="GO:0005634">
    <property type="term" value="C:nucleus"/>
    <property type="evidence" value="ECO:0007669"/>
    <property type="project" value="UniProtKB-SubCell"/>
</dbReference>
<dbReference type="Proteomes" id="UP000821866">
    <property type="component" value="Chromosome 8"/>
</dbReference>
<feature type="compositionally biased region" description="Low complexity" evidence="8">
    <location>
        <begin position="247"/>
        <end position="273"/>
    </location>
</feature>